<feature type="transmembrane region" description="Helical" evidence="9">
    <location>
        <begin position="121"/>
        <end position="141"/>
    </location>
</feature>
<evidence type="ECO:0000256" key="3">
    <source>
        <dbReference type="ARBA" id="ARBA00022475"/>
    </source>
</evidence>
<dbReference type="EMBL" id="JXDI01000003">
    <property type="protein sequence ID" value="KAF2406656.1"/>
    <property type="molecule type" value="Genomic_DNA"/>
</dbReference>
<dbReference type="AlphaFoldDB" id="A0A1H0BUU8"/>
<gene>
    <name evidence="10" type="ORF">PSAN_48330</name>
    <name evidence="11" type="ORF">SAMN04490179_4493</name>
</gene>
<accession>A0A1H0BUU8</accession>
<dbReference type="EMBL" id="LT629704">
    <property type="protein sequence ID" value="SDN49375.1"/>
    <property type="molecule type" value="Genomic_DNA"/>
</dbReference>
<keyword evidence="13" id="KW-1185">Reference proteome</keyword>
<evidence type="ECO:0008006" key="14">
    <source>
        <dbReference type="Google" id="ProtNLM"/>
    </source>
</evidence>
<evidence type="ECO:0000313" key="13">
    <source>
        <dbReference type="Proteomes" id="UP000748067"/>
    </source>
</evidence>
<feature type="transmembrane region" description="Helical" evidence="9">
    <location>
        <begin position="12"/>
        <end position="30"/>
    </location>
</feature>
<dbReference type="Pfam" id="PF04143">
    <property type="entry name" value="Sulf_transp"/>
    <property type="match status" value="1"/>
</dbReference>
<keyword evidence="2" id="KW-0813">Transport</keyword>
<protein>
    <recommendedName>
        <fullName evidence="14">YeeE/YedE</fullName>
    </recommendedName>
</protein>
<dbReference type="PANTHER" id="PTHR30574">
    <property type="entry name" value="INNER MEMBRANE PROTEIN YEDE"/>
    <property type="match status" value="1"/>
</dbReference>
<dbReference type="RefSeq" id="WP_083359048.1">
    <property type="nucleotide sequence ID" value="NZ_JBJGXR010000015.1"/>
</dbReference>
<comment type="similarity">
    <text evidence="8">Belongs to the TsuA/YedE (TC 9.B.102) family.</text>
</comment>
<name>A0A1H0BUU8_9PSED</name>
<proteinExistence type="inferred from homology"/>
<evidence type="ECO:0000313" key="12">
    <source>
        <dbReference type="Proteomes" id="UP000182470"/>
    </source>
</evidence>
<dbReference type="GO" id="GO:0005886">
    <property type="term" value="C:plasma membrane"/>
    <property type="evidence" value="ECO:0007669"/>
    <property type="project" value="UniProtKB-SubCell"/>
</dbReference>
<feature type="transmembrane region" description="Helical" evidence="9">
    <location>
        <begin position="83"/>
        <end position="101"/>
    </location>
</feature>
<dbReference type="InterPro" id="IPR007272">
    <property type="entry name" value="Sulf_transp_TsuA/YedE"/>
</dbReference>
<reference evidence="10 13" key="1">
    <citation type="submission" date="2015-01" db="EMBL/GenBank/DDBJ databases">
        <title>Genome Sequence of Pseudomonas antarctica CMS 35.</title>
        <authorList>
            <person name="Voget S."/>
            <person name="Chow J."/>
            <person name="Daniel R."/>
            <person name="Streit W."/>
        </authorList>
    </citation>
    <scope>NUCLEOTIDE SEQUENCE [LARGE SCALE GENOMIC DNA]</scope>
    <source>
        <strain evidence="10 13">CMS 35</strain>
    </source>
</reference>
<evidence type="ECO:0000256" key="5">
    <source>
        <dbReference type="ARBA" id="ARBA00022692"/>
    </source>
</evidence>
<keyword evidence="3" id="KW-1003">Cell membrane</keyword>
<feature type="transmembrane region" description="Helical" evidence="9">
    <location>
        <begin position="51"/>
        <end position="71"/>
    </location>
</feature>
<evidence type="ECO:0000256" key="9">
    <source>
        <dbReference type="SAM" id="Phobius"/>
    </source>
</evidence>
<evidence type="ECO:0000256" key="6">
    <source>
        <dbReference type="ARBA" id="ARBA00022989"/>
    </source>
</evidence>
<evidence type="ECO:0000256" key="8">
    <source>
        <dbReference type="ARBA" id="ARBA00035655"/>
    </source>
</evidence>
<dbReference type="Proteomes" id="UP000748067">
    <property type="component" value="Unassembled WGS sequence"/>
</dbReference>
<evidence type="ECO:0000256" key="7">
    <source>
        <dbReference type="ARBA" id="ARBA00023136"/>
    </source>
</evidence>
<evidence type="ECO:0000256" key="2">
    <source>
        <dbReference type="ARBA" id="ARBA00022448"/>
    </source>
</evidence>
<dbReference type="OrthoDB" id="9814020at2"/>
<keyword evidence="5 9" id="KW-0812">Transmembrane</keyword>
<evidence type="ECO:0000313" key="11">
    <source>
        <dbReference type="EMBL" id="SDN49375.1"/>
    </source>
</evidence>
<comment type="subcellular location">
    <subcellularLocation>
        <location evidence="1">Cell inner membrane</location>
        <topology evidence="1">Multi-pass membrane protein</topology>
    </subcellularLocation>
</comment>
<keyword evidence="7 9" id="KW-0472">Membrane</keyword>
<evidence type="ECO:0000256" key="4">
    <source>
        <dbReference type="ARBA" id="ARBA00022519"/>
    </source>
</evidence>
<dbReference type="Proteomes" id="UP000182470">
    <property type="component" value="Chromosome I"/>
</dbReference>
<dbReference type="PANTHER" id="PTHR30574:SF1">
    <property type="entry name" value="SULPHUR TRANSPORT DOMAIN-CONTAINING PROTEIN"/>
    <property type="match status" value="1"/>
</dbReference>
<sequence length="144" mass="14658">MIDMSHFTPLSAWVGGLLIGSGAVLLILFNGRIAGISGIVGGLLRPVTGDVAWRAAFVLGLLMAPVAYQLVAPLPAVQIDAGYPLVILAGLLVGIGTRYGAGCTSGHGVCGLSRLSRRSVVATLVFMSAGFITVYVVGHLLGGL</sequence>
<keyword evidence="4" id="KW-0997">Cell inner membrane</keyword>
<keyword evidence="6 9" id="KW-1133">Transmembrane helix</keyword>
<organism evidence="11 12">
    <name type="scientific">Pseudomonas antarctica</name>
    <dbReference type="NCBI Taxonomy" id="219572"/>
    <lineage>
        <taxon>Bacteria</taxon>
        <taxon>Pseudomonadati</taxon>
        <taxon>Pseudomonadota</taxon>
        <taxon>Gammaproteobacteria</taxon>
        <taxon>Pseudomonadales</taxon>
        <taxon>Pseudomonadaceae</taxon>
        <taxon>Pseudomonas</taxon>
    </lineage>
</organism>
<evidence type="ECO:0000256" key="1">
    <source>
        <dbReference type="ARBA" id="ARBA00004429"/>
    </source>
</evidence>
<reference evidence="11 12" key="2">
    <citation type="submission" date="2016-10" db="EMBL/GenBank/DDBJ databases">
        <authorList>
            <person name="de Groot N.N."/>
        </authorList>
    </citation>
    <scope>NUCLEOTIDE SEQUENCE [LARGE SCALE GENOMIC DNA]</scope>
    <source>
        <strain evidence="11 12">BS2772</strain>
    </source>
</reference>
<evidence type="ECO:0000313" key="10">
    <source>
        <dbReference type="EMBL" id="KAF2406656.1"/>
    </source>
</evidence>